<reference evidence="2" key="1">
    <citation type="journal article" date="2020" name="BMC Genomics">
        <title>Correction to: Identification and distribution of gene clusters required for synthesis of sphingolipid metabolism inhibitors in diverse species of the filamentous fungus Fusarium.</title>
        <authorList>
            <person name="Kim H.S."/>
            <person name="Lohmar J.M."/>
            <person name="Busman M."/>
            <person name="Brown D.W."/>
            <person name="Naumann T.A."/>
            <person name="Divon H.H."/>
            <person name="Lysoe E."/>
            <person name="Uhlig S."/>
            <person name="Proctor R.H."/>
        </authorList>
    </citation>
    <scope>NUCLEOTIDE SEQUENCE</scope>
    <source>
        <strain evidence="2">NRRL 20472</strain>
    </source>
</reference>
<dbReference type="EMBL" id="JABEXW010000470">
    <property type="protein sequence ID" value="KAF4963483.1"/>
    <property type="molecule type" value="Genomic_DNA"/>
</dbReference>
<dbReference type="Proteomes" id="UP000622797">
    <property type="component" value="Unassembled WGS sequence"/>
</dbReference>
<dbReference type="OrthoDB" id="1274115at2759"/>
<proteinExistence type="predicted"/>
<gene>
    <name evidence="2" type="ORF">FSARC_8492</name>
</gene>
<evidence type="ECO:0000313" key="3">
    <source>
        <dbReference type="Proteomes" id="UP000622797"/>
    </source>
</evidence>
<feature type="compositionally biased region" description="Basic and acidic residues" evidence="1">
    <location>
        <begin position="1"/>
        <end position="11"/>
    </location>
</feature>
<name>A0A8H4X691_9HYPO</name>
<feature type="region of interest" description="Disordered" evidence="1">
    <location>
        <begin position="1"/>
        <end position="27"/>
    </location>
</feature>
<evidence type="ECO:0000313" key="2">
    <source>
        <dbReference type="EMBL" id="KAF4963483.1"/>
    </source>
</evidence>
<reference evidence="2" key="2">
    <citation type="submission" date="2020-05" db="EMBL/GenBank/DDBJ databases">
        <authorList>
            <person name="Kim H.-S."/>
            <person name="Proctor R.H."/>
            <person name="Brown D.W."/>
        </authorList>
    </citation>
    <scope>NUCLEOTIDE SEQUENCE</scope>
    <source>
        <strain evidence="2">NRRL 20472</strain>
    </source>
</reference>
<feature type="non-terminal residue" evidence="2">
    <location>
        <position position="1"/>
    </location>
</feature>
<feature type="compositionally biased region" description="Low complexity" evidence="1">
    <location>
        <begin position="17"/>
        <end position="27"/>
    </location>
</feature>
<dbReference type="AlphaFoldDB" id="A0A8H4X691"/>
<protein>
    <recommendedName>
        <fullName evidence="4">Transcription factor domain-containing protein</fullName>
    </recommendedName>
</protein>
<sequence>MMQQIQRKEDGFGGPLSSWTDSSSMFSDPSGDSILPIDDDLWNQDVQSHAPLLSSPPTETMGRYCLTAQSAILLGRVFRNIHDYSNIDGLRDQEAKALESALIALTNVSLQEGRSRGIVLCSPTTICFSARLLLHDKERHPTRTDTDTISRTNFQHVSSDIAEYMRSLSMALLSKGCRLAEEASPLCLEAMYRSGIVYARRYSETSDPGDLDAFETIKIGLQVMGVRWRLAASYIEMLDA</sequence>
<evidence type="ECO:0008006" key="4">
    <source>
        <dbReference type="Google" id="ProtNLM"/>
    </source>
</evidence>
<evidence type="ECO:0000256" key="1">
    <source>
        <dbReference type="SAM" id="MobiDB-lite"/>
    </source>
</evidence>
<comment type="caution">
    <text evidence="2">The sequence shown here is derived from an EMBL/GenBank/DDBJ whole genome shotgun (WGS) entry which is preliminary data.</text>
</comment>
<organism evidence="2 3">
    <name type="scientific">Fusarium sarcochroum</name>
    <dbReference type="NCBI Taxonomy" id="1208366"/>
    <lineage>
        <taxon>Eukaryota</taxon>
        <taxon>Fungi</taxon>
        <taxon>Dikarya</taxon>
        <taxon>Ascomycota</taxon>
        <taxon>Pezizomycotina</taxon>
        <taxon>Sordariomycetes</taxon>
        <taxon>Hypocreomycetidae</taxon>
        <taxon>Hypocreales</taxon>
        <taxon>Nectriaceae</taxon>
        <taxon>Fusarium</taxon>
        <taxon>Fusarium lateritium species complex</taxon>
    </lineage>
</organism>
<accession>A0A8H4X691</accession>
<keyword evidence="3" id="KW-1185">Reference proteome</keyword>